<evidence type="ECO:0000256" key="9">
    <source>
        <dbReference type="PROSITE-ProRule" id="PRU00357"/>
    </source>
</evidence>
<feature type="compositionally biased region" description="Basic and acidic residues" evidence="10">
    <location>
        <begin position="363"/>
        <end position="372"/>
    </location>
</feature>
<evidence type="ECO:0000256" key="2">
    <source>
        <dbReference type="ARBA" id="ARBA00010330"/>
    </source>
</evidence>
<feature type="compositionally biased region" description="Polar residues" evidence="10">
    <location>
        <begin position="772"/>
        <end position="784"/>
    </location>
</feature>
<evidence type="ECO:0000259" key="12">
    <source>
        <dbReference type="PROSITE" id="PS50110"/>
    </source>
</evidence>
<proteinExistence type="inferred from homology"/>
<evidence type="ECO:0000256" key="5">
    <source>
        <dbReference type="ARBA" id="ARBA00023108"/>
    </source>
</evidence>
<feature type="transmembrane region" description="Helical" evidence="11">
    <location>
        <begin position="6"/>
        <end position="29"/>
    </location>
</feature>
<dbReference type="GO" id="GO:0000160">
    <property type="term" value="P:phosphorelay signal transduction system"/>
    <property type="evidence" value="ECO:0007669"/>
    <property type="project" value="UniProtKB-KW"/>
</dbReference>
<feature type="region of interest" description="Disordered" evidence="10">
    <location>
        <begin position="589"/>
        <end position="620"/>
    </location>
</feature>
<comment type="caution">
    <text evidence="8">Lacks conserved residue(s) required for the propagation of feature annotation.</text>
</comment>
<dbReference type="InterPro" id="IPR001789">
    <property type="entry name" value="Sig_transdc_resp-reg_receiver"/>
</dbReference>
<feature type="region of interest" description="Disordered" evidence="10">
    <location>
        <begin position="518"/>
        <end position="538"/>
    </location>
</feature>
<dbReference type="SMART" id="SM00448">
    <property type="entry name" value="REC"/>
    <property type="match status" value="1"/>
</dbReference>
<dbReference type="InterPro" id="IPR011006">
    <property type="entry name" value="CheY-like_superfamily"/>
</dbReference>
<evidence type="ECO:0000256" key="10">
    <source>
        <dbReference type="SAM" id="MobiDB-lite"/>
    </source>
</evidence>
<dbReference type="PROSITE" id="PS50110">
    <property type="entry name" value="RESPONSE_REGULATORY"/>
    <property type="match status" value="1"/>
</dbReference>
<dbReference type="PROSITE" id="PS51017">
    <property type="entry name" value="CCT"/>
    <property type="match status" value="1"/>
</dbReference>
<evidence type="ECO:0000256" key="1">
    <source>
        <dbReference type="ARBA" id="ARBA00004123"/>
    </source>
</evidence>
<dbReference type="AlphaFoldDB" id="A0AAD8K633"/>
<comment type="subcellular location">
    <subcellularLocation>
        <location evidence="1 9">Nucleus</location>
    </subcellularLocation>
</comment>
<dbReference type="PANTHER" id="PTHR43874">
    <property type="entry name" value="TWO-COMPONENT RESPONSE REGULATOR"/>
    <property type="match status" value="1"/>
</dbReference>
<feature type="region of interest" description="Disordered" evidence="10">
    <location>
        <begin position="676"/>
        <end position="702"/>
    </location>
</feature>
<feature type="compositionally biased region" description="Polar residues" evidence="10">
    <location>
        <begin position="555"/>
        <end position="567"/>
    </location>
</feature>
<feature type="domain" description="Response regulatory" evidence="12">
    <location>
        <begin position="234"/>
        <end position="352"/>
    </location>
</feature>
<dbReference type="InterPro" id="IPR010402">
    <property type="entry name" value="CCT_domain"/>
</dbReference>
<organism evidence="14 15">
    <name type="scientific">Tagetes erecta</name>
    <name type="common">African marigold</name>
    <dbReference type="NCBI Taxonomy" id="13708"/>
    <lineage>
        <taxon>Eukaryota</taxon>
        <taxon>Viridiplantae</taxon>
        <taxon>Streptophyta</taxon>
        <taxon>Embryophyta</taxon>
        <taxon>Tracheophyta</taxon>
        <taxon>Spermatophyta</taxon>
        <taxon>Magnoliopsida</taxon>
        <taxon>eudicotyledons</taxon>
        <taxon>Gunneridae</taxon>
        <taxon>Pentapetalae</taxon>
        <taxon>asterids</taxon>
        <taxon>campanulids</taxon>
        <taxon>Asterales</taxon>
        <taxon>Asteraceae</taxon>
        <taxon>Asteroideae</taxon>
        <taxon>Heliantheae alliance</taxon>
        <taxon>Tageteae</taxon>
        <taxon>Tagetes</taxon>
    </lineage>
</organism>
<name>A0AAD8K633_TARER</name>
<protein>
    <recommendedName>
        <fullName evidence="16">Two-component response regulator-like APRR5</fullName>
    </recommendedName>
</protein>
<dbReference type="Pfam" id="PF06203">
    <property type="entry name" value="CCT"/>
    <property type="match status" value="1"/>
</dbReference>
<feature type="region of interest" description="Disordered" evidence="10">
    <location>
        <begin position="404"/>
        <end position="432"/>
    </location>
</feature>
<reference evidence="14" key="1">
    <citation type="journal article" date="2023" name="bioRxiv">
        <title>Improved chromosome-level genome assembly for marigold (Tagetes erecta).</title>
        <authorList>
            <person name="Jiang F."/>
            <person name="Yuan L."/>
            <person name="Wang S."/>
            <person name="Wang H."/>
            <person name="Xu D."/>
            <person name="Wang A."/>
            <person name="Fan W."/>
        </authorList>
    </citation>
    <scope>NUCLEOTIDE SEQUENCE</scope>
    <source>
        <strain evidence="14">WSJ</strain>
        <tissue evidence="14">Leaf</tissue>
    </source>
</reference>
<comment type="caution">
    <text evidence="14">The sequence shown here is derived from an EMBL/GenBank/DDBJ whole genome shotgun (WGS) entry which is preliminary data.</text>
</comment>
<evidence type="ECO:0000256" key="8">
    <source>
        <dbReference type="PROSITE-ProRule" id="PRU00169"/>
    </source>
</evidence>
<dbReference type="InterPro" id="IPR045279">
    <property type="entry name" value="ARR-like"/>
</dbReference>
<evidence type="ECO:0000259" key="13">
    <source>
        <dbReference type="PROSITE" id="PS51017"/>
    </source>
</evidence>
<keyword evidence="7 9" id="KW-0539">Nucleus</keyword>
<keyword evidence="6" id="KW-0804">Transcription</keyword>
<evidence type="ECO:0000313" key="15">
    <source>
        <dbReference type="Proteomes" id="UP001229421"/>
    </source>
</evidence>
<dbReference type="PANTHER" id="PTHR43874:SF95">
    <property type="entry name" value="TWO-COMPONENT RESPONSE REGULATOR-LIKE APRR5"/>
    <property type="match status" value="1"/>
</dbReference>
<feature type="region of interest" description="Disordered" evidence="10">
    <location>
        <begin position="764"/>
        <end position="784"/>
    </location>
</feature>
<sequence length="796" mass="89450">MFMAFLISYVSCEYIFLPFIVTFLASFIVDKTIPYLSFSHRLTAVDCGMFRQLLESLPLAPLSESVVYICWRQKCKIFGSDWIGLKQVGETYATAPTKTDEWPIASCFFHVAFSSIQRHDRYFFRFFLSDIFFPHNFFFSQTNPTHFHYLLNLHKQTNFLSLSLSLFNFLMGEVLLNNPGPTADMPELMLRSEDKTIDGGGGGGGQDPALAAANTTTTANFVRWEKFLPKMVLRVLLVEADDSTRQIITALLRKCSYKVAAVSDGLKAWEVLKGRSHNIDLILTEVELPSISGFALLTLIMEHQVCKNIPVIMMSAHDSVSTVYKCMLRGASDFLVKPVRKNELKNLWQHVWRRQSSAVGRNANHEESDAQQKVEATAENNATSNRSSGYMACIKRNRECIEKGSDAQSSCTKPDIEPEEPPMEQPLDHTDSEGANQVGTETNEPEINMAKADTSCQEKNMAIDVRWEHVNVVIGNNSREAIDLIGSFDSYPKASYKSSLNYGENKVDHPSPMLDLSLRRSHPSSSVNQFSDDRHRLKQSDASAFSRYINRGQLPPTSGSASISNQQKDYETNSDKLLSKNPVDYISDTHSAPVGSSQHKMISQQAQTESQSQNQFPSPKERVFQVPLPVRGSRFENPCATYDSVLPPFCVQPMHSPCSLGHHEPMYQANHPYYIPNQETRNESPSDLHNTTEGLEDHSANSSFCNGGTLTRLNSVGSGSNGTNTHRSIQREAALNKFRMKRKDRCFDKKVRYESRKKLAEQRPRVKGQFVRQGQTTSNPSLMETDTELGAAKTIA</sequence>
<dbReference type="GO" id="GO:0009736">
    <property type="term" value="P:cytokinin-activated signaling pathway"/>
    <property type="evidence" value="ECO:0007669"/>
    <property type="project" value="InterPro"/>
</dbReference>
<evidence type="ECO:0008006" key="16">
    <source>
        <dbReference type="Google" id="ProtNLM"/>
    </source>
</evidence>
<accession>A0AAD8K633</accession>
<feature type="region of interest" description="Disordered" evidence="10">
    <location>
        <begin position="358"/>
        <end position="385"/>
    </location>
</feature>
<keyword evidence="11" id="KW-0812">Transmembrane</keyword>
<dbReference type="SUPFAM" id="SSF52172">
    <property type="entry name" value="CheY-like"/>
    <property type="match status" value="1"/>
</dbReference>
<gene>
    <name evidence="14" type="ORF">QVD17_30892</name>
</gene>
<dbReference type="CDD" id="cd17582">
    <property type="entry name" value="psREC_PRR"/>
    <property type="match status" value="1"/>
</dbReference>
<keyword evidence="11" id="KW-0472">Membrane</keyword>
<dbReference type="Pfam" id="PF00072">
    <property type="entry name" value="Response_reg"/>
    <property type="match status" value="1"/>
</dbReference>
<feature type="domain" description="CCT" evidence="13">
    <location>
        <begin position="731"/>
        <end position="773"/>
    </location>
</feature>
<dbReference type="GO" id="GO:0048511">
    <property type="term" value="P:rhythmic process"/>
    <property type="evidence" value="ECO:0007669"/>
    <property type="project" value="UniProtKB-KW"/>
</dbReference>
<comment type="similarity">
    <text evidence="2">Belongs to the ARR-like family.</text>
</comment>
<evidence type="ECO:0000256" key="7">
    <source>
        <dbReference type="ARBA" id="ARBA00023242"/>
    </source>
</evidence>
<keyword evidence="4" id="KW-0805">Transcription regulation</keyword>
<dbReference type="Proteomes" id="UP001229421">
    <property type="component" value="Unassembled WGS sequence"/>
</dbReference>
<dbReference type="Gene3D" id="3.40.50.2300">
    <property type="match status" value="1"/>
</dbReference>
<keyword evidence="3" id="KW-0902">Two-component regulatory system</keyword>
<feature type="compositionally biased region" description="Low complexity" evidence="10">
    <location>
        <begin position="603"/>
        <end position="615"/>
    </location>
</feature>
<keyword evidence="5" id="KW-0090">Biological rhythms</keyword>
<evidence type="ECO:0000256" key="6">
    <source>
        <dbReference type="ARBA" id="ARBA00023163"/>
    </source>
</evidence>
<evidence type="ECO:0000256" key="11">
    <source>
        <dbReference type="SAM" id="Phobius"/>
    </source>
</evidence>
<keyword evidence="15" id="KW-1185">Reference proteome</keyword>
<dbReference type="GO" id="GO:0005634">
    <property type="term" value="C:nucleus"/>
    <property type="evidence" value="ECO:0007669"/>
    <property type="project" value="UniProtKB-SubCell"/>
</dbReference>
<evidence type="ECO:0000313" key="14">
    <source>
        <dbReference type="EMBL" id="KAK1415121.1"/>
    </source>
</evidence>
<feature type="region of interest" description="Disordered" evidence="10">
    <location>
        <begin position="550"/>
        <end position="570"/>
    </location>
</feature>
<feature type="compositionally biased region" description="Polar residues" evidence="10">
    <location>
        <begin position="589"/>
        <end position="602"/>
    </location>
</feature>
<evidence type="ECO:0000256" key="3">
    <source>
        <dbReference type="ARBA" id="ARBA00023012"/>
    </source>
</evidence>
<keyword evidence="11" id="KW-1133">Transmembrane helix</keyword>
<evidence type="ECO:0000256" key="4">
    <source>
        <dbReference type="ARBA" id="ARBA00023015"/>
    </source>
</evidence>
<dbReference type="EMBL" id="JAUHHV010000008">
    <property type="protein sequence ID" value="KAK1415121.1"/>
    <property type="molecule type" value="Genomic_DNA"/>
</dbReference>